<evidence type="ECO:0000256" key="7">
    <source>
        <dbReference type="ARBA" id="ARBA00022801"/>
    </source>
</evidence>
<reference evidence="17" key="1">
    <citation type="journal article" date="2018" name="Nat. Microbiol.">
        <title>Leveraging single-cell genomics to expand the fungal tree of life.</title>
        <authorList>
            <person name="Ahrendt S.R."/>
            <person name="Quandt C.A."/>
            <person name="Ciobanu D."/>
            <person name="Clum A."/>
            <person name="Salamov A."/>
            <person name="Andreopoulos B."/>
            <person name="Cheng J.F."/>
            <person name="Woyke T."/>
            <person name="Pelin A."/>
            <person name="Henrissat B."/>
            <person name="Reynolds N.K."/>
            <person name="Benny G.L."/>
            <person name="Smith M.E."/>
            <person name="James T.Y."/>
            <person name="Grigoriev I.V."/>
        </authorList>
    </citation>
    <scope>NUCLEOTIDE SEQUENCE [LARGE SCALE GENOMIC DNA]</scope>
    <source>
        <strain evidence="17">Benny S71-1</strain>
    </source>
</reference>
<evidence type="ECO:0000313" key="17">
    <source>
        <dbReference type="Proteomes" id="UP000278143"/>
    </source>
</evidence>
<feature type="binding site" evidence="12">
    <location>
        <position position="370"/>
    </location>
    <ligand>
        <name>Zn(2+)</name>
        <dbReference type="ChEBI" id="CHEBI:29105"/>
        <note>catalytic</note>
    </ligand>
</feature>
<evidence type="ECO:0000256" key="1">
    <source>
        <dbReference type="ARBA" id="ARBA00004613"/>
    </source>
</evidence>
<evidence type="ECO:0000256" key="4">
    <source>
        <dbReference type="ARBA" id="ARBA00022670"/>
    </source>
</evidence>
<protein>
    <recommendedName>
        <fullName evidence="13">Extracellular metalloproteinase</fullName>
        <ecNumber evidence="13">3.4.24.-</ecNumber>
    </recommendedName>
    <alternativeName>
        <fullName evidence="13">Fungalysin</fullName>
    </alternativeName>
</protein>
<keyword evidence="6" id="KW-0732">Signal</keyword>
<gene>
    <name evidence="16" type="ORF">SYNPS1DRAFT_5806</name>
</gene>
<dbReference type="SUPFAM" id="SSF55486">
    <property type="entry name" value="Metalloproteases ('zincins'), catalytic domain"/>
    <property type="match status" value="1"/>
</dbReference>
<dbReference type="CDD" id="cd09596">
    <property type="entry name" value="M36"/>
    <property type="match status" value="1"/>
</dbReference>
<dbReference type="PANTHER" id="PTHR33478:SF1">
    <property type="entry name" value="EXTRACELLULAR METALLOPROTEINASE MEP"/>
    <property type="match status" value="1"/>
</dbReference>
<feature type="domain" description="FTP" evidence="15">
    <location>
        <begin position="19"/>
        <end position="69"/>
    </location>
</feature>
<evidence type="ECO:0000256" key="5">
    <source>
        <dbReference type="ARBA" id="ARBA00022723"/>
    </source>
</evidence>
<dbReference type="InterPro" id="IPR050371">
    <property type="entry name" value="Fungal_virulence_M36"/>
</dbReference>
<dbReference type="GO" id="GO:0006508">
    <property type="term" value="P:proteolysis"/>
    <property type="evidence" value="ECO:0007669"/>
    <property type="project" value="UniProtKB-KW"/>
</dbReference>
<evidence type="ECO:0000256" key="8">
    <source>
        <dbReference type="ARBA" id="ARBA00022833"/>
    </source>
</evidence>
<evidence type="ECO:0000256" key="3">
    <source>
        <dbReference type="ARBA" id="ARBA00022525"/>
    </source>
</evidence>
<dbReference type="EC" id="3.4.24.-" evidence="13"/>
<keyword evidence="7 13" id="KW-0378">Hydrolase</keyword>
<comment type="similarity">
    <text evidence="2 13">Belongs to the peptidase M36 family.</text>
</comment>
<feature type="binding site" evidence="12">
    <location>
        <position position="374"/>
    </location>
    <ligand>
        <name>Zn(2+)</name>
        <dbReference type="ChEBI" id="CHEBI:29105"/>
        <note>catalytic</note>
    </ligand>
</feature>
<comment type="cofactor">
    <cofactor evidence="12">
        <name>Zn(2+)</name>
        <dbReference type="ChEBI" id="CHEBI:29105"/>
    </cofactor>
    <text evidence="12">Binds 1 zinc ion per subunit.</text>
</comment>
<dbReference type="EMBL" id="KZ989433">
    <property type="protein sequence ID" value="RKP26407.1"/>
    <property type="molecule type" value="Genomic_DNA"/>
</dbReference>
<keyword evidence="5 12" id="KW-0479">Metal-binding</keyword>
<dbReference type="Pfam" id="PF02128">
    <property type="entry name" value="Peptidase_M36"/>
    <property type="match status" value="1"/>
</dbReference>
<dbReference type="InterPro" id="IPR001842">
    <property type="entry name" value="Peptidase_M36"/>
</dbReference>
<evidence type="ECO:0000256" key="12">
    <source>
        <dbReference type="PIRSR" id="PIRSR601842-2"/>
    </source>
</evidence>
<feature type="binding site" evidence="12">
    <location>
        <position position="188"/>
    </location>
    <ligand>
        <name>Zn(2+)</name>
        <dbReference type="ChEBI" id="CHEBI:29105"/>
        <note>catalytic</note>
    </ligand>
</feature>
<dbReference type="PRINTS" id="PR00999">
    <property type="entry name" value="FUNGALYSIN"/>
</dbReference>
<keyword evidence="3 13" id="KW-0964">Secreted</keyword>
<keyword evidence="17" id="KW-1185">Reference proteome</keyword>
<dbReference type="AlphaFoldDB" id="A0A4P9Z1N5"/>
<dbReference type="Gene3D" id="1.10.390.10">
    <property type="entry name" value="Neutral Protease Domain 2"/>
    <property type="match status" value="1"/>
</dbReference>
<keyword evidence="8 12" id="KW-0862">Zinc</keyword>
<proteinExistence type="inferred from homology"/>
<evidence type="ECO:0000256" key="14">
    <source>
        <dbReference type="SAM" id="MobiDB-lite"/>
    </source>
</evidence>
<dbReference type="OrthoDB" id="3227768at2759"/>
<dbReference type="InterPro" id="IPR027268">
    <property type="entry name" value="Peptidase_M4/M1_CTD_sf"/>
</dbReference>
<dbReference type="Pfam" id="PF07504">
    <property type="entry name" value="FTP"/>
    <property type="match status" value="1"/>
</dbReference>
<sequence length="550" mass="61035">PKEVALAFARAQLKLTNRDFVVKNAYTSKQPKITHVYLKQVVQGVEVTNGDVAVHVDAKGSVIAFGDNFYHNTDASKRNLWAGQSSPRFVSPRTAFGAVAKHIGKPVDTATIAESTRQDAETKKTQSVLKGIPYALEDVVAQQAYIQTKDGRLEAAWEFFLDLGENYFNAHVSADGQHVLSLNDWVSDASYNVIKVGDNDLGTDKRTLVTDPHDKTASPNTWHDFDKSTTKTTRGNNVEAYVPGGWASPKPVAQPVSDSLNFDYPVDLAQDPSTYRDAAVTNLFYVNNIMHDIFYRYGFDEAAGNFQNDNYGKGGLGGDHVQANAQDPSGTNNANFYTPPDGQRPRMRMYVWTATKPKRDGDFENDIIVHEYTHGISNRLTGGPSNVRCLDDYESGGMGEGWGDFFGVWLRLKANDTRDRVISLGDYVYTKGIRKYAYSTDMKKNPTTYGLVYTSGWSEVHSIGEIWANILYEMYWNLTEKLGYTADFYSADVTKGNTLATKLVVDGMKLQPCNPTFISARDAILQAEEQNTGGKHKCEIWAAFAKRGVG</sequence>
<evidence type="ECO:0000313" key="16">
    <source>
        <dbReference type="EMBL" id="RKP26407.1"/>
    </source>
</evidence>
<feature type="non-terminal residue" evidence="16">
    <location>
        <position position="550"/>
    </location>
</feature>
<dbReference type="GO" id="GO:0008270">
    <property type="term" value="F:zinc ion binding"/>
    <property type="evidence" value="ECO:0007669"/>
    <property type="project" value="InterPro"/>
</dbReference>
<organism evidence="16 17">
    <name type="scientific">Syncephalis pseudoplumigaleata</name>
    <dbReference type="NCBI Taxonomy" id="1712513"/>
    <lineage>
        <taxon>Eukaryota</taxon>
        <taxon>Fungi</taxon>
        <taxon>Fungi incertae sedis</taxon>
        <taxon>Zoopagomycota</taxon>
        <taxon>Zoopagomycotina</taxon>
        <taxon>Zoopagomycetes</taxon>
        <taxon>Zoopagales</taxon>
        <taxon>Piptocephalidaceae</taxon>
        <taxon>Syncephalis</taxon>
    </lineage>
</organism>
<name>A0A4P9Z1N5_9FUNG</name>
<accession>A0A4P9Z1N5</accession>
<keyword evidence="9 13" id="KW-0482">Metalloprotease</keyword>
<keyword evidence="10 13" id="KW-0865">Zymogen</keyword>
<dbReference type="GO" id="GO:0004222">
    <property type="term" value="F:metalloendopeptidase activity"/>
    <property type="evidence" value="ECO:0007669"/>
    <property type="project" value="InterPro"/>
</dbReference>
<evidence type="ECO:0000256" key="13">
    <source>
        <dbReference type="RuleBase" id="RU364017"/>
    </source>
</evidence>
<dbReference type="PANTHER" id="PTHR33478">
    <property type="entry name" value="EXTRACELLULAR METALLOPROTEINASE MEP"/>
    <property type="match status" value="1"/>
</dbReference>
<evidence type="ECO:0000259" key="15">
    <source>
        <dbReference type="Pfam" id="PF07504"/>
    </source>
</evidence>
<evidence type="ECO:0000256" key="6">
    <source>
        <dbReference type="ARBA" id="ARBA00022729"/>
    </source>
</evidence>
<feature type="active site" evidence="11">
    <location>
        <position position="371"/>
    </location>
</feature>
<dbReference type="InterPro" id="IPR011096">
    <property type="entry name" value="FTP_domain"/>
</dbReference>
<feature type="binding site" evidence="12">
    <location>
        <position position="400"/>
    </location>
    <ligand>
        <name>Zn(2+)</name>
        <dbReference type="ChEBI" id="CHEBI:29105"/>
        <note>catalytic</note>
    </ligand>
</feature>
<keyword evidence="4 13" id="KW-0645">Protease</keyword>
<evidence type="ECO:0000256" key="2">
    <source>
        <dbReference type="ARBA" id="ARBA00006006"/>
    </source>
</evidence>
<evidence type="ECO:0000256" key="11">
    <source>
        <dbReference type="PIRSR" id="PIRSR601842-1"/>
    </source>
</evidence>
<dbReference type="GO" id="GO:0005615">
    <property type="term" value="C:extracellular space"/>
    <property type="evidence" value="ECO:0007669"/>
    <property type="project" value="InterPro"/>
</dbReference>
<feature type="region of interest" description="Disordered" evidence="14">
    <location>
        <begin position="210"/>
        <end position="231"/>
    </location>
</feature>
<dbReference type="Proteomes" id="UP000278143">
    <property type="component" value="Unassembled WGS sequence"/>
</dbReference>
<feature type="non-terminal residue" evidence="16">
    <location>
        <position position="1"/>
    </location>
</feature>
<dbReference type="Gene3D" id="3.10.170.10">
    <property type="match status" value="1"/>
</dbReference>
<evidence type="ECO:0000256" key="10">
    <source>
        <dbReference type="ARBA" id="ARBA00023145"/>
    </source>
</evidence>
<comment type="subcellular location">
    <subcellularLocation>
        <location evidence="1 13">Secreted</location>
    </subcellularLocation>
</comment>
<evidence type="ECO:0000256" key="9">
    <source>
        <dbReference type="ARBA" id="ARBA00023049"/>
    </source>
</evidence>